<evidence type="ECO:0000313" key="3">
    <source>
        <dbReference type="Proteomes" id="UP001159364"/>
    </source>
</evidence>
<sequence>MNVADGASRAGVIRVTLQGRHLGVEGTKAHNHSMMKMVVVHNTTACKHDKDFGTGEIRVSIRKETMHDRNLGTKNSEGGLRSKTTNVGIGGVSKGGADKEIGDEESSTSVEEPDNTDVESVDTKASDRPENEELVSKVL</sequence>
<comment type="caution">
    <text evidence="2">The sequence shown here is derived from an EMBL/GenBank/DDBJ whole genome shotgun (WGS) entry which is preliminary data.</text>
</comment>
<keyword evidence="3" id="KW-1185">Reference proteome</keyword>
<feature type="region of interest" description="Disordered" evidence="1">
    <location>
        <begin position="65"/>
        <end position="139"/>
    </location>
</feature>
<evidence type="ECO:0000256" key="1">
    <source>
        <dbReference type="SAM" id="MobiDB-lite"/>
    </source>
</evidence>
<gene>
    <name evidence="2" type="ORF">K2173_023517</name>
</gene>
<proteinExistence type="predicted"/>
<dbReference type="AlphaFoldDB" id="A0AAV8TP83"/>
<accession>A0AAV8TP83</accession>
<evidence type="ECO:0000313" key="2">
    <source>
        <dbReference type="EMBL" id="KAJ8768613.1"/>
    </source>
</evidence>
<dbReference type="Proteomes" id="UP001159364">
    <property type="component" value="Linkage Group LG04"/>
</dbReference>
<feature type="compositionally biased region" description="Polar residues" evidence="1">
    <location>
        <begin position="72"/>
        <end position="87"/>
    </location>
</feature>
<feature type="compositionally biased region" description="Basic and acidic residues" evidence="1">
    <location>
        <begin position="121"/>
        <end position="139"/>
    </location>
</feature>
<dbReference type="EMBL" id="JAIWQS010000004">
    <property type="protein sequence ID" value="KAJ8768613.1"/>
    <property type="molecule type" value="Genomic_DNA"/>
</dbReference>
<organism evidence="2 3">
    <name type="scientific">Erythroxylum novogranatense</name>
    <dbReference type="NCBI Taxonomy" id="1862640"/>
    <lineage>
        <taxon>Eukaryota</taxon>
        <taxon>Viridiplantae</taxon>
        <taxon>Streptophyta</taxon>
        <taxon>Embryophyta</taxon>
        <taxon>Tracheophyta</taxon>
        <taxon>Spermatophyta</taxon>
        <taxon>Magnoliopsida</taxon>
        <taxon>eudicotyledons</taxon>
        <taxon>Gunneridae</taxon>
        <taxon>Pentapetalae</taxon>
        <taxon>rosids</taxon>
        <taxon>fabids</taxon>
        <taxon>Malpighiales</taxon>
        <taxon>Erythroxylaceae</taxon>
        <taxon>Erythroxylum</taxon>
    </lineage>
</organism>
<protein>
    <submittedName>
        <fullName evidence="2">Uncharacterized protein</fullName>
    </submittedName>
</protein>
<feature type="compositionally biased region" description="Acidic residues" evidence="1">
    <location>
        <begin position="101"/>
        <end position="120"/>
    </location>
</feature>
<name>A0AAV8TP83_9ROSI</name>
<reference evidence="2 3" key="1">
    <citation type="submission" date="2021-09" db="EMBL/GenBank/DDBJ databases">
        <title>Genomic insights and catalytic innovation underlie evolution of tropane alkaloids biosynthesis.</title>
        <authorList>
            <person name="Wang Y.-J."/>
            <person name="Tian T."/>
            <person name="Huang J.-P."/>
            <person name="Huang S.-X."/>
        </authorList>
    </citation>
    <scope>NUCLEOTIDE SEQUENCE [LARGE SCALE GENOMIC DNA]</scope>
    <source>
        <strain evidence="2">KIB-2018</strain>
        <tissue evidence="2">Leaf</tissue>
    </source>
</reference>